<organism evidence="1 2">
    <name type="scientific">Mariniflexile fucanivorans</name>
    <dbReference type="NCBI Taxonomy" id="264023"/>
    <lineage>
        <taxon>Bacteria</taxon>
        <taxon>Pseudomonadati</taxon>
        <taxon>Bacteroidota</taxon>
        <taxon>Flavobacteriia</taxon>
        <taxon>Flavobacteriales</taxon>
        <taxon>Flavobacteriaceae</taxon>
        <taxon>Mariniflexile</taxon>
    </lineage>
</organism>
<gene>
    <name evidence="1" type="ORF">EV196_11325</name>
</gene>
<comment type="caution">
    <text evidence="1">The sequence shown here is derived from an EMBL/GenBank/DDBJ whole genome shotgun (WGS) entry which is preliminary data.</text>
</comment>
<dbReference type="Proteomes" id="UP000295455">
    <property type="component" value="Unassembled WGS sequence"/>
</dbReference>
<dbReference type="AlphaFoldDB" id="A0A4R1R9S6"/>
<evidence type="ECO:0000313" key="1">
    <source>
        <dbReference type="EMBL" id="TCL62484.1"/>
    </source>
</evidence>
<reference evidence="1 2" key="1">
    <citation type="submission" date="2019-03" db="EMBL/GenBank/DDBJ databases">
        <title>Genomic Encyclopedia of Type Strains, Phase IV (KMG-IV): sequencing the most valuable type-strain genomes for metagenomic binning, comparative biology and taxonomic classification.</title>
        <authorList>
            <person name="Goeker M."/>
        </authorList>
    </citation>
    <scope>NUCLEOTIDE SEQUENCE [LARGE SCALE GENOMIC DNA]</scope>
    <source>
        <strain evidence="1 2">DSM 18792</strain>
    </source>
</reference>
<dbReference type="RefSeq" id="WP_262711353.1">
    <property type="nucleotide sequence ID" value="NZ_OX156936.1"/>
</dbReference>
<keyword evidence="2" id="KW-1185">Reference proteome</keyword>
<protein>
    <submittedName>
        <fullName evidence="1">Uncharacterized protein</fullName>
    </submittedName>
</protein>
<accession>A0A4R1R9S6</accession>
<name>A0A4R1R9S6_9FLAO</name>
<evidence type="ECO:0000313" key="2">
    <source>
        <dbReference type="Proteomes" id="UP000295455"/>
    </source>
</evidence>
<dbReference type="Pfam" id="PF18976">
    <property type="entry name" value="DUF5712"/>
    <property type="match status" value="2"/>
</dbReference>
<dbReference type="EMBL" id="SLUP01000013">
    <property type="protein sequence ID" value="TCL62484.1"/>
    <property type="molecule type" value="Genomic_DNA"/>
</dbReference>
<dbReference type="InterPro" id="IPR043766">
    <property type="entry name" value="BfmA-like"/>
</dbReference>
<sequence length="596" mass="69407">MHISFTSHNTTKSTSSFGLIDYLDKENQAYVSLESENGNKENLTLEKDHEFESFFDGDYSEENSSQQIDIHKVVSDIDCNRGTQNLKQSNFYMFNVSPNKSELAHMEQLANTELQNRGLIIDSKNKLLEQVYQEQKNELMKMQMKLYAKDLMTEYARNFKRDIYADESKLPDKNQRKELENSTEKEFKSYLSTKGIEQEDKKNQDKSSKWIDTNNLVILEEKGNSIKAELTIEGNLKSEVFLPKKLVQEQENGSYKLPENLYNAKANEIINKNTLVEINASFKDTKSLKNKEEAYNFEKTDSRLENPLKMSFNESDITKTNNKYYVSKHLYDEKEKQSLKQSILSEYGTEREKIYNKLARERGFNLEKRPLTEKDLLWYGKVETQRTHKPTDLYVIKNQETLKEIERLSKNKIFNQNKIANLESSLFRDEKDNIIKAGLKKEGNQYHVHLVVSRHDKTMQKPENKISLSPLANHKEGKMYKGADVGFNRDAFFQKAETVFDKKFDYDRTHKESYQGYKEEKKQRSMSNNVVGKTKGELKSFVKKHTGINTIKQQISPVQNIKTQLGMSQIPSRIPKTPLDLAFKIGKKVIDKGLGY</sequence>
<proteinExistence type="predicted"/>